<dbReference type="PATRIC" id="fig|1094466.5.peg.1840"/>
<dbReference type="InterPro" id="IPR036116">
    <property type="entry name" value="FN3_sf"/>
</dbReference>
<sequence>MKKITFWMFAILICGLSFAQTTVTIGTGTTSASGTNGTPIYRSSSTSTFHFSQSVQLLTAADLSAAGITAGSTITKIAYYKNDANVLSGTNTATLNLYMKNSSATSLVTTQNFATWISGATNVYNNTALNNASFPAAAGWVEFTFSTPFIYTGGAIETAINWQLTPTASPYSSGSFSWMYTTVTGAQAVGTSNSAAITGNLSSSQTRIYNTQLTYTNSPCSGTPAPGNTIASTSTPCFGSSVVLSLQNPTIGTGVTYQWYLNGLPISGANSATYTVPSVTASDTYYCEVTCSGNTTASTSLLVSPSILTAPVTEPFATFLPSCWTNMFGGDLTTGPTASTGSGWVVDGFANVGTTGAIRNEIFTTGANDWVVSPVINIPASGYELKFDAAATQWASTTSPTTPWESDDYIEVLVATGGSTTNWTPLFTYNDTNQPSNTGSPNIIDLDAYAGQNVRFAFHAVEGATNGLADIDFSIDNFEVRLSPACPDQTGLVLGNVTAYTVDASWTDLSGSGAVAYEYAVTTSATPPASGTVIATSFVQATGLLPQTVYYFHVRANCAGSTYGNWITGTFTTACAPVTTFPVLEPFATFLPSCWIKGDNGDLTAGPATFGNNSWKADGFANVGTTGSIAYNHYTTGANDWIISPEYSIPTSGYELKFDAALTQWNGTTAPTTAWDAGDVVEVLVSNGLANWSVIYTFDNANTPAATGSPYVFDLDAYAGQTVRFAYRVVSGATDGTDDTDFFVDNFQIRLSPTCPDQTGLVIGTITATTVDASWDDLSGSGAIGYEYAVTTSATPPASGTSIATTFVQATALTPQTVYYVHVRPLCSGAVYGNWITSTFTTACAPITTLPWTEGFEGLTTVGTTNFPSCWFKQNGGWESRNSNDTYSTSNTGTKFIRNPWSATNEFIWTPGFDLVAGTSYDFSSFIQGDNGTTWVVDYFVNSAQNSTGATQIGTTYNVPGTGTTYAAQAYNKVTATFVPATSGTYYFAVRVNESTGNPWYVSFDDFELKLTPATPPSCATGLTATPDATCGNFASTLSWTAEPLATGYYVTIGTTSGGSDIANAVPVSVTSYSFSGLNNTQYFWKVVPYNGAGSATGCTEQSFTTAVNGCYCVSVPSSLDNSGITNVVLGATPYTITPVTYVNNTATPEIIAPGATANLQLTFSTGYTYDINVWIDFNNDFDFDDAGELVKTGIACTNVQPNTVDASFTMPLTAPSGPHRMRIGTADSGQVPPAPCYNGSYGVTLDFTVDTSLATSSFDLSNFVAYPNPVKDVLNLSYSTAITNVKVTNLLGQQVMTKNVNDTNVQVNMSDLSAGAYIVTISSGDMIHTIKVVKQ</sequence>
<dbReference type="InterPro" id="IPR003961">
    <property type="entry name" value="FN3_dom"/>
</dbReference>
<dbReference type="NCBIfam" id="TIGR04183">
    <property type="entry name" value="Por_Secre_tail"/>
    <property type="match status" value="1"/>
</dbReference>
<dbReference type="EMBL" id="HE774682">
    <property type="protein sequence ID" value="CCG53807.1"/>
    <property type="molecule type" value="Genomic_DNA"/>
</dbReference>
<evidence type="ECO:0000313" key="5">
    <source>
        <dbReference type="Proteomes" id="UP000007599"/>
    </source>
</evidence>
<dbReference type="RefSeq" id="WP_014388926.1">
    <property type="nucleotide sequence ID" value="NC_017025.1"/>
</dbReference>
<dbReference type="Pfam" id="PF18962">
    <property type="entry name" value="Por_Secre_tail"/>
    <property type="match status" value="1"/>
</dbReference>
<dbReference type="InterPro" id="IPR045474">
    <property type="entry name" value="GEVED"/>
</dbReference>
<accession>H8XUM9</accession>
<dbReference type="Pfam" id="PF20009">
    <property type="entry name" value="GEVED"/>
    <property type="match status" value="1"/>
</dbReference>
<name>H8XUM9_FLAIG</name>
<dbReference type="SUPFAM" id="SSF49265">
    <property type="entry name" value="Fibronectin type III"/>
    <property type="match status" value="2"/>
</dbReference>
<dbReference type="SUPFAM" id="SSF48726">
    <property type="entry name" value="Immunoglobulin"/>
    <property type="match status" value="1"/>
</dbReference>
<feature type="chain" id="PRO_5003616887" description="Ig-like domain-containing protein" evidence="2">
    <location>
        <begin position="20"/>
        <end position="1336"/>
    </location>
</feature>
<keyword evidence="5" id="KW-1185">Reference proteome</keyword>
<dbReference type="KEGG" id="fin:KQS_09365"/>
<dbReference type="HOGENOM" id="CLU_267242_0_0_10"/>
<dbReference type="InterPro" id="IPR007110">
    <property type="entry name" value="Ig-like_dom"/>
</dbReference>
<gene>
    <name evidence="4" type="ordered locus">KQS_09365</name>
</gene>
<dbReference type="OrthoDB" id="975384at2"/>
<evidence type="ECO:0000256" key="1">
    <source>
        <dbReference type="ARBA" id="ARBA00022729"/>
    </source>
</evidence>
<dbReference type="eggNOG" id="COG3227">
    <property type="taxonomic scope" value="Bacteria"/>
</dbReference>
<evidence type="ECO:0000256" key="2">
    <source>
        <dbReference type="SAM" id="SignalP"/>
    </source>
</evidence>
<dbReference type="Proteomes" id="UP000007599">
    <property type="component" value="Chromosome I"/>
</dbReference>
<proteinExistence type="predicted"/>
<feature type="domain" description="Ig-like" evidence="3">
    <location>
        <begin position="227"/>
        <end position="304"/>
    </location>
</feature>
<dbReference type="Gene3D" id="2.60.40.10">
    <property type="entry name" value="Immunoglobulins"/>
    <property type="match status" value="4"/>
</dbReference>
<protein>
    <recommendedName>
        <fullName evidence="3">Ig-like domain-containing protein</fullName>
    </recommendedName>
</protein>
<feature type="signal peptide" evidence="2">
    <location>
        <begin position="1"/>
        <end position="19"/>
    </location>
</feature>
<dbReference type="InterPro" id="IPR026444">
    <property type="entry name" value="Secre_tail"/>
</dbReference>
<dbReference type="STRING" id="1094466.KQS_09365"/>
<organism evidence="4 5">
    <name type="scientific">Flavobacterium indicum (strain DSM 17447 / CIP 109464 / GPTSA100-9)</name>
    <dbReference type="NCBI Taxonomy" id="1094466"/>
    <lineage>
        <taxon>Bacteria</taxon>
        <taxon>Pseudomonadati</taxon>
        <taxon>Bacteroidota</taxon>
        <taxon>Flavobacteriia</taxon>
        <taxon>Flavobacteriales</taxon>
        <taxon>Flavobacteriaceae</taxon>
        <taxon>Flavobacterium</taxon>
    </lineage>
</organism>
<dbReference type="SMART" id="SM00060">
    <property type="entry name" value="FN3"/>
    <property type="match status" value="3"/>
</dbReference>
<dbReference type="InterPro" id="IPR013783">
    <property type="entry name" value="Ig-like_fold"/>
</dbReference>
<dbReference type="eggNOG" id="COG3291">
    <property type="taxonomic scope" value="Bacteria"/>
</dbReference>
<dbReference type="NCBIfam" id="NF038128">
    <property type="entry name" value="choice_anch_J"/>
    <property type="match status" value="2"/>
</dbReference>
<dbReference type="PROSITE" id="PS50835">
    <property type="entry name" value="IG_LIKE"/>
    <property type="match status" value="1"/>
</dbReference>
<reference evidence="5" key="2">
    <citation type="submission" date="2012-03" db="EMBL/GenBank/DDBJ databases">
        <title>Complete genome sequence of Flavobacterium indicum GPTSA100-9T, isolated from warm spring water.</title>
        <authorList>
            <person name="Barbier P."/>
            <person name="Houel A."/>
            <person name="Loux V."/>
            <person name="Poulain J."/>
            <person name="Bernardet J.-F."/>
            <person name="Touchon M."/>
            <person name="Duchaud E."/>
        </authorList>
    </citation>
    <scope>NUCLEOTIDE SEQUENCE [LARGE SCALE GENOMIC DNA]</scope>
    <source>
        <strain evidence="5">DSM 17447 / CIP 109464 / GPTSA100-9</strain>
    </source>
</reference>
<evidence type="ECO:0000313" key="4">
    <source>
        <dbReference type="EMBL" id="CCG53807.1"/>
    </source>
</evidence>
<evidence type="ECO:0000259" key="3">
    <source>
        <dbReference type="PROSITE" id="PS50835"/>
    </source>
</evidence>
<dbReference type="InterPro" id="IPR036179">
    <property type="entry name" value="Ig-like_dom_sf"/>
</dbReference>
<keyword evidence="1 2" id="KW-0732">Signal</keyword>
<reference evidence="4 5" key="1">
    <citation type="journal article" date="2012" name="J. Bacteriol.">
        <title>Complete Genome Sequence of Flavobacterium indicum GPSTA100-9T, Isolated from Warm Spring Water.</title>
        <authorList>
            <person name="Barbier P."/>
            <person name="Houel A."/>
            <person name="Loux V."/>
            <person name="Poulain J."/>
            <person name="Bernardet J.F."/>
            <person name="Touchon M."/>
            <person name="Duchaud E."/>
        </authorList>
    </citation>
    <scope>NUCLEOTIDE SEQUENCE [LARGE SCALE GENOMIC DNA]</scope>
    <source>
        <strain evidence="5">DSM 17447 / CIP 109464 / GPTSA100-9</strain>
    </source>
</reference>